<comment type="caution">
    <text evidence="2">The sequence shown here is derived from an EMBL/GenBank/DDBJ whole genome shotgun (WGS) entry which is preliminary data.</text>
</comment>
<evidence type="ECO:0000313" key="2">
    <source>
        <dbReference type="EMBL" id="GAA2332295.1"/>
    </source>
</evidence>
<accession>A0ABN3FL36</accession>
<dbReference type="EMBL" id="BAAASD010000004">
    <property type="protein sequence ID" value="GAA2332295.1"/>
    <property type="molecule type" value="Genomic_DNA"/>
</dbReference>
<dbReference type="Proteomes" id="UP001500253">
    <property type="component" value="Unassembled WGS sequence"/>
</dbReference>
<proteinExistence type="predicted"/>
<name>A0ABN3FL36_9ACTN</name>
<evidence type="ECO:0000256" key="1">
    <source>
        <dbReference type="SAM" id="MobiDB-lite"/>
    </source>
</evidence>
<organism evidence="2 3">
    <name type="scientific">Streptomyces cuspidosporus</name>
    <dbReference type="NCBI Taxonomy" id="66882"/>
    <lineage>
        <taxon>Bacteria</taxon>
        <taxon>Bacillati</taxon>
        <taxon>Actinomycetota</taxon>
        <taxon>Actinomycetes</taxon>
        <taxon>Kitasatosporales</taxon>
        <taxon>Streptomycetaceae</taxon>
        <taxon>Streptomyces</taxon>
    </lineage>
</organism>
<reference evidence="2 3" key="1">
    <citation type="journal article" date="2019" name="Int. J. Syst. Evol. Microbiol.">
        <title>The Global Catalogue of Microorganisms (GCM) 10K type strain sequencing project: providing services to taxonomists for standard genome sequencing and annotation.</title>
        <authorList>
            <consortium name="The Broad Institute Genomics Platform"/>
            <consortium name="The Broad Institute Genome Sequencing Center for Infectious Disease"/>
            <person name="Wu L."/>
            <person name="Ma J."/>
        </authorList>
    </citation>
    <scope>NUCLEOTIDE SEQUENCE [LARGE SCALE GENOMIC DNA]</scope>
    <source>
        <strain evidence="2 3">JCM 4316</strain>
    </source>
</reference>
<keyword evidence="3" id="KW-1185">Reference proteome</keyword>
<feature type="compositionally biased region" description="Basic residues" evidence="1">
    <location>
        <begin position="104"/>
        <end position="117"/>
    </location>
</feature>
<protein>
    <submittedName>
        <fullName evidence="2">Uncharacterized protein</fullName>
    </submittedName>
</protein>
<gene>
    <name evidence="2" type="ORF">GCM10010246_14630</name>
</gene>
<feature type="region of interest" description="Disordered" evidence="1">
    <location>
        <begin position="100"/>
        <end position="146"/>
    </location>
</feature>
<evidence type="ECO:0000313" key="3">
    <source>
        <dbReference type="Proteomes" id="UP001500253"/>
    </source>
</evidence>
<sequence>MTPPDLMAEARCPVVRVGESVWSNRPGQSVTTRISYDRVAAEDAELTPEQRGPGRVYRELARLGEELETAGGLVAGLRPDADAAFLSAVRGRRDLAAGPVGRAGVRRGRRAAGRPGHRREPVAAVAGPRPRPGPCPRPESRHGEIA</sequence>